<evidence type="ECO:0000256" key="1">
    <source>
        <dbReference type="SAM" id="Phobius"/>
    </source>
</evidence>
<feature type="transmembrane region" description="Helical" evidence="1">
    <location>
        <begin position="90"/>
        <end position="109"/>
    </location>
</feature>
<accession>A0A0N0RQS8</accession>
<dbReference type="EMBL" id="LIYD01000005">
    <property type="protein sequence ID" value="KOS06672.1"/>
    <property type="molecule type" value="Genomic_DNA"/>
</dbReference>
<gene>
    <name evidence="2" type="ORF">AM493_11985</name>
</gene>
<organism evidence="2 3">
    <name type="scientific">Flavobacterium akiainvivens</name>
    <dbReference type="NCBI Taxonomy" id="1202724"/>
    <lineage>
        <taxon>Bacteria</taxon>
        <taxon>Pseudomonadati</taxon>
        <taxon>Bacteroidota</taxon>
        <taxon>Flavobacteriia</taxon>
        <taxon>Flavobacteriales</taxon>
        <taxon>Flavobacteriaceae</taxon>
        <taxon>Flavobacterium</taxon>
    </lineage>
</organism>
<comment type="caution">
    <text evidence="2">The sequence shown here is derived from an EMBL/GenBank/DDBJ whole genome shotgun (WGS) entry which is preliminary data.</text>
</comment>
<keyword evidence="1" id="KW-0812">Transmembrane</keyword>
<keyword evidence="1" id="KW-1133">Transmembrane helix</keyword>
<name>A0A0N0RQS8_9FLAO</name>
<feature type="transmembrane region" description="Helical" evidence="1">
    <location>
        <begin position="12"/>
        <end position="30"/>
    </location>
</feature>
<dbReference type="RefSeq" id="WP_054408278.1">
    <property type="nucleotide sequence ID" value="NZ_FOYA01000016.1"/>
</dbReference>
<dbReference type="AlphaFoldDB" id="A0A0N0RQS8"/>
<keyword evidence="1" id="KW-0472">Membrane</keyword>
<keyword evidence="3" id="KW-1185">Reference proteome</keyword>
<dbReference type="STRING" id="1202724.AM493_11985"/>
<reference evidence="2 3" key="1">
    <citation type="submission" date="2015-08" db="EMBL/GenBank/DDBJ databases">
        <title>Whole genome sequence of Flavobacterium akiainvivens IK-1T, from decaying Wikstroemia oahuensis, an endemic Hawaiian shrub.</title>
        <authorList>
            <person name="Wan X."/>
            <person name="Hou S."/>
            <person name="Saito J."/>
            <person name="Donachie S."/>
        </authorList>
    </citation>
    <scope>NUCLEOTIDE SEQUENCE [LARGE SCALE GENOMIC DNA]</scope>
    <source>
        <strain evidence="2 3">IK-1</strain>
    </source>
</reference>
<dbReference type="Proteomes" id="UP000037755">
    <property type="component" value="Unassembled WGS sequence"/>
</dbReference>
<evidence type="ECO:0000313" key="3">
    <source>
        <dbReference type="Proteomes" id="UP000037755"/>
    </source>
</evidence>
<feature type="transmembrane region" description="Helical" evidence="1">
    <location>
        <begin position="121"/>
        <end position="144"/>
    </location>
</feature>
<dbReference type="OrthoDB" id="1367304at2"/>
<evidence type="ECO:0000313" key="2">
    <source>
        <dbReference type="EMBL" id="KOS06672.1"/>
    </source>
</evidence>
<protein>
    <submittedName>
        <fullName evidence="2">Uncharacterized protein</fullName>
    </submittedName>
</protein>
<dbReference type="PATRIC" id="fig|1202724.3.peg.2484"/>
<feature type="transmembrane region" description="Helical" evidence="1">
    <location>
        <begin position="51"/>
        <end position="70"/>
    </location>
</feature>
<feature type="transmembrane region" description="Helical" evidence="1">
    <location>
        <begin position="164"/>
        <end position="187"/>
    </location>
</feature>
<sequence length="197" mass="22110">MDFTVSSVLKNFMESLFVGFGILIPIFALIRTSNLKTIQVKDLFILQAVQAVRLSGIFYAVLQIPMLYTILKPAESATDSMVSISYPASYLVTIFFPALAYLIISQLFWMKKMYVSKTPLIILALLLLIIPSPSVTALVSRLFADGQDYLPSSWTMFTSMMPGNLAVRTLLHIVIFFFTTFTLMLLSGRLKKIIGEK</sequence>
<proteinExistence type="predicted"/>